<evidence type="ECO:0000256" key="4">
    <source>
        <dbReference type="ARBA" id="ARBA00022801"/>
    </source>
</evidence>
<dbReference type="CDD" id="cd17932">
    <property type="entry name" value="DEXQc_UvrD"/>
    <property type="match status" value="1"/>
</dbReference>
<evidence type="ECO:0000256" key="13">
    <source>
        <dbReference type="ARBA" id="ARBA00048988"/>
    </source>
</evidence>
<dbReference type="PROSITE" id="PS51217">
    <property type="entry name" value="UVRD_HELICASE_CTER"/>
    <property type="match status" value="1"/>
</dbReference>
<keyword evidence="3" id="KW-0227">DNA damage</keyword>
<protein>
    <recommendedName>
        <fullName evidence="12">DNA 3'-5' helicase</fullName>
        <ecNumber evidence="12">5.6.2.4</ecNumber>
    </recommendedName>
</protein>
<dbReference type="InterPro" id="IPR011335">
    <property type="entry name" value="Restrct_endonuc-II-like"/>
</dbReference>
<evidence type="ECO:0000256" key="10">
    <source>
        <dbReference type="ARBA" id="ARBA00023235"/>
    </source>
</evidence>
<feature type="domain" description="UvrD-like helicase C-terminal" evidence="16">
    <location>
        <begin position="543"/>
        <end position="834"/>
    </location>
</feature>
<dbReference type="EC" id="5.6.2.4" evidence="12"/>
<dbReference type="InterPro" id="IPR014017">
    <property type="entry name" value="DNA_helicase_UvrD-like_C"/>
</dbReference>
<comment type="catalytic activity">
    <reaction evidence="11">
        <text>Couples ATP hydrolysis with the unwinding of duplex DNA by translocating in the 3'-5' direction.</text>
        <dbReference type="EC" id="5.6.2.4"/>
    </reaction>
</comment>
<dbReference type="Pfam" id="PF13361">
    <property type="entry name" value="UvrD_C"/>
    <property type="match status" value="1"/>
</dbReference>
<comment type="catalytic activity">
    <reaction evidence="13">
        <text>ATP + H2O = ADP + phosphate + H(+)</text>
        <dbReference type="Rhea" id="RHEA:13065"/>
        <dbReference type="ChEBI" id="CHEBI:15377"/>
        <dbReference type="ChEBI" id="CHEBI:15378"/>
        <dbReference type="ChEBI" id="CHEBI:30616"/>
        <dbReference type="ChEBI" id="CHEBI:43474"/>
        <dbReference type="ChEBI" id="CHEBI:456216"/>
        <dbReference type="EC" id="5.6.2.4"/>
    </reaction>
</comment>
<organism evidence="17">
    <name type="scientific">anaerobic digester metagenome</name>
    <dbReference type="NCBI Taxonomy" id="1263854"/>
    <lineage>
        <taxon>unclassified sequences</taxon>
        <taxon>metagenomes</taxon>
        <taxon>ecological metagenomes</taxon>
    </lineage>
</organism>
<keyword evidence="10" id="KW-0413">Isomerase</keyword>
<dbReference type="GO" id="GO:0043138">
    <property type="term" value="F:3'-5' DNA helicase activity"/>
    <property type="evidence" value="ECO:0007669"/>
    <property type="project" value="UniProtKB-EC"/>
</dbReference>
<dbReference type="SUPFAM" id="SSF52980">
    <property type="entry name" value="Restriction endonuclease-like"/>
    <property type="match status" value="1"/>
</dbReference>
<evidence type="ECO:0000256" key="1">
    <source>
        <dbReference type="ARBA" id="ARBA00022722"/>
    </source>
</evidence>
<dbReference type="PANTHER" id="PTHR11070">
    <property type="entry name" value="UVRD / RECB / PCRA DNA HELICASE FAMILY MEMBER"/>
    <property type="match status" value="1"/>
</dbReference>
<dbReference type="Gene3D" id="3.40.50.300">
    <property type="entry name" value="P-loop containing nucleotide triphosphate hydrolases"/>
    <property type="match status" value="4"/>
</dbReference>
<dbReference type="GO" id="GO:0006302">
    <property type="term" value="P:double-strand break repair"/>
    <property type="evidence" value="ECO:0007669"/>
    <property type="project" value="InterPro"/>
</dbReference>
<dbReference type="PROSITE" id="PS51198">
    <property type="entry name" value="UVRD_HELICASE_ATP_BIND"/>
    <property type="match status" value="1"/>
</dbReference>
<proteinExistence type="inferred from homology"/>
<gene>
    <name evidence="17" type="primary">addA</name>
    <name evidence="17" type="ORF">SCFA_1860002</name>
</gene>
<dbReference type="InterPro" id="IPR038726">
    <property type="entry name" value="PDDEXK_AddAB-type"/>
</dbReference>
<keyword evidence="5" id="KW-0347">Helicase</keyword>
<evidence type="ECO:0000256" key="8">
    <source>
        <dbReference type="ARBA" id="ARBA00023125"/>
    </source>
</evidence>
<keyword evidence="7" id="KW-0067">ATP-binding</keyword>
<keyword evidence="2" id="KW-0547">Nucleotide-binding</keyword>
<keyword evidence="8" id="KW-0238">DNA-binding</keyword>
<evidence type="ECO:0000256" key="9">
    <source>
        <dbReference type="ARBA" id="ARBA00023204"/>
    </source>
</evidence>
<evidence type="ECO:0000259" key="16">
    <source>
        <dbReference type="PROSITE" id="PS51217"/>
    </source>
</evidence>
<dbReference type="InterPro" id="IPR011604">
    <property type="entry name" value="PDDEXK-like_dom_sf"/>
</dbReference>
<evidence type="ECO:0000256" key="5">
    <source>
        <dbReference type="ARBA" id="ARBA00022806"/>
    </source>
</evidence>
<dbReference type="InterPro" id="IPR027417">
    <property type="entry name" value="P-loop_NTPase"/>
</dbReference>
<dbReference type="GO" id="GO:0000725">
    <property type="term" value="P:recombinational repair"/>
    <property type="evidence" value="ECO:0007669"/>
    <property type="project" value="TreeGrafter"/>
</dbReference>
<feature type="region of interest" description="Disordered" evidence="14">
    <location>
        <begin position="542"/>
        <end position="577"/>
    </location>
</feature>
<dbReference type="FunFam" id="3.40.50.300:FF:001236">
    <property type="entry name" value="ATP-dependent helicase/nuclease subunit A"/>
    <property type="match status" value="1"/>
</dbReference>
<evidence type="ECO:0000256" key="2">
    <source>
        <dbReference type="ARBA" id="ARBA00022741"/>
    </source>
</evidence>
<dbReference type="InterPro" id="IPR000212">
    <property type="entry name" value="DNA_helicase_UvrD/REP"/>
</dbReference>
<dbReference type="HAMAP" id="MF_01451">
    <property type="entry name" value="AddA"/>
    <property type="match status" value="1"/>
</dbReference>
<keyword evidence="4" id="KW-0378">Hydrolase</keyword>
<keyword evidence="6" id="KW-0269">Exonuclease</keyword>
<evidence type="ECO:0000256" key="11">
    <source>
        <dbReference type="ARBA" id="ARBA00034617"/>
    </source>
</evidence>
<evidence type="ECO:0000259" key="15">
    <source>
        <dbReference type="PROSITE" id="PS51198"/>
    </source>
</evidence>
<dbReference type="EMBL" id="CAADRN010000097">
    <property type="protein sequence ID" value="VFU12702.1"/>
    <property type="molecule type" value="Genomic_DNA"/>
</dbReference>
<evidence type="ECO:0000256" key="14">
    <source>
        <dbReference type="SAM" id="MobiDB-lite"/>
    </source>
</evidence>
<dbReference type="SUPFAM" id="SSF52540">
    <property type="entry name" value="P-loop containing nucleoside triphosphate hydrolases"/>
    <property type="match status" value="1"/>
</dbReference>
<reference evidence="17" key="1">
    <citation type="submission" date="2019-03" db="EMBL/GenBank/DDBJ databases">
        <authorList>
            <person name="Hao L."/>
        </authorList>
    </citation>
    <scope>NUCLEOTIDE SEQUENCE</scope>
</reference>
<dbReference type="GO" id="GO:0004527">
    <property type="term" value="F:exonuclease activity"/>
    <property type="evidence" value="ECO:0007669"/>
    <property type="project" value="UniProtKB-KW"/>
</dbReference>
<accession>A0A485LWA6</accession>
<keyword evidence="9" id="KW-0234">DNA repair</keyword>
<dbReference type="Pfam" id="PF12705">
    <property type="entry name" value="PDDEXK_1"/>
    <property type="match status" value="1"/>
</dbReference>
<dbReference type="GO" id="GO:0033202">
    <property type="term" value="C:DNA helicase complex"/>
    <property type="evidence" value="ECO:0007669"/>
    <property type="project" value="TreeGrafter"/>
</dbReference>
<dbReference type="PANTHER" id="PTHR11070:SF48">
    <property type="entry name" value="ATP-DEPENDENT HELICASE_NUCLEASE SUBUNIT A"/>
    <property type="match status" value="1"/>
</dbReference>
<dbReference type="Pfam" id="PF00580">
    <property type="entry name" value="UvrD-helicase"/>
    <property type="match status" value="1"/>
</dbReference>
<name>A0A485LWA6_9ZZZZ</name>
<sequence length="1306" mass="143974">MSNQWTGEQLEAIESRGRNLLVAAAAGAGKTSVLVERIVRMITDPAQPVDVDRLLVVTFTNAAAAEMRERIGRSLSEALARRPDSRHLHRQLALLGRAGISTLHAFCLDLLRQHYYRVDLDPSFRVADETETVMLQAEALEELFERRYAREENTVFTALVDSYGGQRDDAVLQELVLELYLFSRSTPRPEEWLKKLPGGFDLPPGASLDQLAWSGALKKSLEIELGGALSGLEQALEQARRPGGPGVYLANLEAEREMVLGLCRACAAGASWASLYKAFNGVTFGRLKACKKEDNGAGLAEQVRKIRDGVKKRMAALQRDYFRRPPEELCADLRAVAPLVRELSGLVLEFGETYRRVKLARSVLDFNDLEHYCLQILEERDPDAGVSSPSAVALELQERFEEVLVDEYQDINAVQEAILQLVSRQGEKGSNLFMVGDVKQSIYRFRLADPGLFLQKYAAYPALKDCGPGRRIDLARNFRSRRGIIEAVNFLFRQLMTPAVGEMAYGPGEELVYAAGYPEGAEEGAGLEENVEIHLIEREKAVGRPVTAGSREPAGGSGGDGPEEGAGREEGEGEEDLDAVQKEARLVAGRIKELVEGAPGIPPLKVYDRGQKACRPLTYRDVVVLLRAVTGYANIFMEEFRQAGVPAYAELATGYFEATEVETILSLLKVIDNPRQDLPLAGVLRSPIVGLNAGEMARIRLHARRGDYLDAVVAASLSEKGTLGERLRDFLCKLESWRTAARQGTLADLIWTLYRETGYYDFVGGLPGGGQRQANLRALHHRAEQYEATAFRVLFLFLRFIERIREGGRDLGAARFLSESENVVRLMSIHKSKGLEFPVVFVAGLGKRFNFKDLAKTVLFHKDLGLGPQLADPETRVTYPTVAKLALRQKLKMEALSEEMRILYVALTRAREKLILVGSARNLGDCARRWCGPVAAESWALPEGELAGALSYLDWLMPAVARHRDGAGLRRLGLCQERPPDFVASSGSRWKVILDTALSRDEAGEKTAPELFERIRRLEPPGTAGPRAEIVRSRLEWTYPAAYALGRAAKVSVTELKRRFDPLVGEEEPLMADFRKPVGGRPLFLQEKRGLSAAEAGTALHLVLQNLDLAGDTGAASIAEQVERMVERELLTREQATSVPVERIAAFFAGDLGRRVLAGQRVLRELPFTLALPADVIYPEAVPGEQSGEANKAGGIITGCPEIQSEPGEETSKPAFSVAGLNPGPREGKGETVLVQGVVDLLVDEGDGFLLVDYKSDRIPADQIGHAAARYQGQLNLYAMAVESILHRKVKERYVYLFHLNRAVPL</sequence>
<evidence type="ECO:0000313" key="17">
    <source>
        <dbReference type="EMBL" id="VFU12702.1"/>
    </source>
</evidence>
<dbReference type="InterPro" id="IPR014016">
    <property type="entry name" value="UvrD-like_ATP-bd"/>
</dbReference>
<dbReference type="InterPro" id="IPR014152">
    <property type="entry name" value="AddA"/>
</dbReference>
<keyword evidence="1" id="KW-0540">Nuclease</keyword>
<evidence type="ECO:0000256" key="6">
    <source>
        <dbReference type="ARBA" id="ARBA00022839"/>
    </source>
</evidence>
<dbReference type="Gene3D" id="3.90.320.10">
    <property type="match status" value="1"/>
</dbReference>
<evidence type="ECO:0000256" key="3">
    <source>
        <dbReference type="ARBA" id="ARBA00022763"/>
    </source>
</evidence>
<dbReference type="GO" id="GO:0003677">
    <property type="term" value="F:DNA binding"/>
    <property type="evidence" value="ECO:0007669"/>
    <property type="project" value="UniProtKB-KW"/>
</dbReference>
<feature type="domain" description="UvrD-like helicase ATP-binding" evidence="15">
    <location>
        <begin position="3"/>
        <end position="481"/>
    </location>
</feature>
<evidence type="ECO:0000256" key="12">
    <source>
        <dbReference type="ARBA" id="ARBA00034808"/>
    </source>
</evidence>
<evidence type="ECO:0000256" key="7">
    <source>
        <dbReference type="ARBA" id="ARBA00022840"/>
    </source>
</evidence>
<dbReference type="GO" id="GO:0005524">
    <property type="term" value="F:ATP binding"/>
    <property type="evidence" value="ECO:0007669"/>
    <property type="project" value="UniProtKB-KW"/>
</dbReference>
<dbReference type="GO" id="GO:0005829">
    <property type="term" value="C:cytosol"/>
    <property type="evidence" value="ECO:0007669"/>
    <property type="project" value="TreeGrafter"/>
</dbReference>